<reference evidence="1" key="2">
    <citation type="submission" date="2022-10" db="EMBL/GenBank/DDBJ databases">
        <authorList>
            <person name="Aires J."/>
            <person name="Mesa V."/>
        </authorList>
    </citation>
    <scope>NUCLEOTIDE SEQUENCE</scope>
    <source>
        <strain evidence="1">Clostridium neonatale JD116</strain>
    </source>
</reference>
<gene>
    <name evidence="1" type="ORF">CNEO2_90029</name>
    <name evidence="2" type="ORF">CNEONATNEC25_03599</name>
</gene>
<dbReference type="Pfam" id="PF11687">
    <property type="entry name" value="DUF3284"/>
    <property type="match status" value="1"/>
</dbReference>
<sequence>MKYKKEVNVPIDNFFEKIIEVQKKYFSNIDSSIKKIEVGTCTNTNLKTKLNTVVPAKLEILKVNYPYEYEQRTLYGDNDVIYQSFLLESVDESHTLVTYSEDSTFNKKNAEYSYKITSIIYKFIFNRQVKKRIEHIVSQI</sequence>
<evidence type="ECO:0000313" key="3">
    <source>
        <dbReference type="Proteomes" id="UP000431451"/>
    </source>
</evidence>
<dbReference type="EMBL" id="CAMTCP010000303">
    <property type="protein sequence ID" value="CAI3700385.1"/>
    <property type="molecule type" value="Genomic_DNA"/>
</dbReference>
<evidence type="ECO:0008006" key="4">
    <source>
        <dbReference type="Google" id="ProtNLM"/>
    </source>
</evidence>
<evidence type="ECO:0000313" key="1">
    <source>
        <dbReference type="EMBL" id="CAI3700385.1"/>
    </source>
</evidence>
<accession>A0A650MW52</accession>
<dbReference type="InterPro" id="IPR021701">
    <property type="entry name" value="DUF3284"/>
</dbReference>
<dbReference type="Proteomes" id="UP001189143">
    <property type="component" value="Unassembled WGS sequence"/>
</dbReference>
<protein>
    <recommendedName>
        <fullName evidence="4">DUF3284 domain-containing protein</fullName>
    </recommendedName>
</protein>
<evidence type="ECO:0000313" key="2">
    <source>
        <dbReference type="EMBL" id="VCT85996.1"/>
    </source>
</evidence>
<organism evidence="2 3">
    <name type="scientific">Clostridium neonatale</name>
    <dbReference type="NCBI Taxonomy" id="137838"/>
    <lineage>
        <taxon>Bacteria</taxon>
        <taxon>Bacillati</taxon>
        <taxon>Bacillota</taxon>
        <taxon>Clostridia</taxon>
        <taxon>Eubacteriales</taxon>
        <taxon>Clostridiaceae</taxon>
        <taxon>Clostridium</taxon>
    </lineage>
</organism>
<dbReference type="RefSeq" id="WP_159117043.1">
    <property type="nucleotide sequence ID" value="NZ_CAMRXC010000229.1"/>
</dbReference>
<reference evidence="2 3" key="1">
    <citation type="submission" date="2018-06" db="EMBL/GenBank/DDBJ databases">
        <authorList>
            <consortium name="IHU Genomes"/>
        </authorList>
    </citation>
    <scope>NUCLEOTIDE SEQUENCE [LARGE SCALE GENOMIC DNA]</scope>
    <source>
        <strain evidence="2 3">NEC25</strain>
    </source>
</reference>
<name>A0A650MW52_9CLOT</name>
<dbReference type="Proteomes" id="UP000431451">
    <property type="component" value="Unassembled WGS sequence"/>
</dbReference>
<dbReference type="EMBL" id="UWJD01000003">
    <property type="protein sequence ID" value="VCT85996.1"/>
    <property type="molecule type" value="Genomic_DNA"/>
</dbReference>
<proteinExistence type="predicted"/>
<dbReference type="AlphaFoldDB" id="A0A650MW52"/>